<keyword evidence="4 6" id="KW-1133">Transmembrane helix</keyword>
<evidence type="ECO:0000256" key="4">
    <source>
        <dbReference type="ARBA" id="ARBA00022989"/>
    </source>
</evidence>
<accession>A0A8X7X6S4</accession>
<reference evidence="7 8" key="1">
    <citation type="journal article" date="2021" name="Cell">
        <title>Tracing the genetic footprints of vertebrate landing in non-teleost ray-finned fishes.</title>
        <authorList>
            <person name="Bi X."/>
            <person name="Wang K."/>
            <person name="Yang L."/>
            <person name="Pan H."/>
            <person name="Jiang H."/>
            <person name="Wei Q."/>
            <person name="Fang M."/>
            <person name="Yu H."/>
            <person name="Zhu C."/>
            <person name="Cai Y."/>
            <person name="He Y."/>
            <person name="Gan X."/>
            <person name="Zeng H."/>
            <person name="Yu D."/>
            <person name="Zhu Y."/>
            <person name="Jiang H."/>
            <person name="Qiu Q."/>
            <person name="Yang H."/>
            <person name="Zhang Y.E."/>
            <person name="Wang W."/>
            <person name="Zhu M."/>
            <person name="He S."/>
            <person name="Zhang G."/>
        </authorList>
    </citation>
    <scope>NUCLEOTIDE SEQUENCE [LARGE SCALE GENOMIC DNA]</scope>
    <source>
        <strain evidence="7">Bchr_013</strain>
    </source>
</reference>
<feature type="transmembrane region" description="Helical" evidence="6">
    <location>
        <begin position="47"/>
        <end position="67"/>
    </location>
</feature>
<dbReference type="PANTHER" id="PTHR23320">
    <property type="entry name" value="MEMBRANE-SPANNING 4-DOMAINS SUBFAMILY A MS4A -RELATED"/>
    <property type="match status" value="1"/>
</dbReference>
<gene>
    <name evidence="7" type="primary">Ms4a8_0</name>
    <name evidence="7" type="ORF">GTO96_0000459</name>
</gene>
<feature type="non-terminal residue" evidence="7">
    <location>
        <position position="305"/>
    </location>
</feature>
<keyword evidence="5 6" id="KW-0472">Membrane</keyword>
<dbReference type="PANTHER" id="PTHR23320:SF128">
    <property type="entry name" value="MEMBRANE-SPANNING 4-DOMAINS SUBFAMILY A MEMBER 4A"/>
    <property type="match status" value="1"/>
</dbReference>
<evidence type="ECO:0000256" key="1">
    <source>
        <dbReference type="ARBA" id="ARBA00004141"/>
    </source>
</evidence>
<evidence type="ECO:0000256" key="5">
    <source>
        <dbReference type="ARBA" id="ARBA00023136"/>
    </source>
</evidence>
<protein>
    <submittedName>
        <fullName evidence="7">M4A8 protein</fullName>
    </submittedName>
</protein>
<feature type="transmembrane region" description="Helical" evidence="6">
    <location>
        <begin position="88"/>
        <end position="107"/>
    </location>
</feature>
<dbReference type="Pfam" id="PF04103">
    <property type="entry name" value="CD20"/>
    <property type="match status" value="1"/>
</dbReference>
<evidence type="ECO:0000256" key="3">
    <source>
        <dbReference type="ARBA" id="ARBA00022692"/>
    </source>
</evidence>
<evidence type="ECO:0000313" key="7">
    <source>
        <dbReference type="EMBL" id="KAG2463325.1"/>
    </source>
</evidence>
<dbReference type="GO" id="GO:0016020">
    <property type="term" value="C:membrane"/>
    <property type="evidence" value="ECO:0007669"/>
    <property type="project" value="UniProtKB-SubCell"/>
</dbReference>
<feature type="non-terminal residue" evidence="7">
    <location>
        <position position="1"/>
    </location>
</feature>
<comment type="subcellular location">
    <subcellularLocation>
        <location evidence="1">Membrane</location>
        <topology evidence="1">Multi-pass membrane protein</topology>
    </subcellularLocation>
</comment>
<feature type="transmembrane region" description="Helical" evidence="6">
    <location>
        <begin position="151"/>
        <end position="172"/>
    </location>
</feature>
<proteinExistence type="inferred from homology"/>
<keyword evidence="8" id="KW-1185">Reference proteome</keyword>
<organism evidence="7 8">
    <name type="scientific">Polypterus senegalus</name>
    <name type="common">Senegal bichir</name>
    <dbReference type="NCBI Taxonomy" id="55291"/>
    <lineage>
        <taxon>Eukaryota</taxon>
        <taxon>Metazoa</taxon>
        <taxon>Chordata</taxon>
        <taxon>Craniata</taxon>
        <taxon>Vertebrata</taxon>
        <taxon>Euteleostomi</taxon>
        <taxon>Actinopterygii</taxon>
        <taxon>Polypteriformes</taxon>
        <taxon>Polypteridae</taxon>
        <taxon>Polypterus</taxon>
    </lineage>
</organism>
<comment type="caution">
    <text evidence="7">The sequence shown here is derived from an EMBL/GenBank/DDBJ whole genome shotgun (WGS) entry which is preliminary data.</text>
</comment>
<dbReference type="InterPro" id="IPR030417">
    <property type="entry name" value="MS4A"/>
</dbReference>
<dbReference type="InterPro" id="IPR007237">
    <property type="entry name" value="CD20-like"/>
</dbReference>
<keyword evidence="3 6" id="KW-0812">Transmembrane</keyword>
<feature type="transmembrane region" description="Helical" evidence="6">
    <location>
        <begin position="226"/>
        <end position="245"/>
    </location>
</feature>
<comment type="similarity">
    <text evidence="2">Belongs to the MS4A family.</text>
</comment>
<evidence type="ECO:0000256" key="6">
    <source>
        <dbReference type="SAM" id="Phobius"/>
    </source>
</evidence>
<evidence type="ECO:0000313" key="8">
    <source>
        <dbReference type="Proteomes" id="UP000886611"/>
    </source>
</evidence>
<evidence type="ECO:0000256" key="2">
    <source>
        <dbReference type="ARBA" id="ARBA00009565"/>
    </source>
</evidence>
<name>A0A8X7X6S4_POLSE</name>
<dbReference type="EMBL" id="JAATIS010004040">
    <property type="protein sequence ID" value="KAG2463325.1"/>
    <property type="molecule type" value="Genomic_DNA"/>
</dbReference>
<sequence>MLVVTQIITPENGPGYVVPSAEIQKGAFCQLPKMFHKFLKGEPKPLGAVQIMIGLLSIALGIILEFYDSIAATAGIAFWPSIMVKAAIAINIISTIFSSIGIIIYVFDLQYSTYNLEDIDGYNYTYNYDYNFNSDGYLENTIQSTGEGLKVVLLIFTVLELWVSLITAIVGYNAACGNTETTVVNTRQNEELAGIPVQNPPYSTILENVPVTMPHNQRHEEGMKGVLIFFTVLEFWVSLFTSIYSCKAIHGITDMLAVVIQQTIHPSGIPIQIPQNSTSLDTIPILLPPYAEPPMTPSRPSPYTA</sequence>
<dbReference type="AlphaFoldDB" id="A0A8X7X6S4"/>
<dbReference type="Proteomes" id="UP000886611">
    <property type="component" value="Unassembled WGS sequence"/>
</dbReference>